<dbReference type="EMBL" id="BSFQ01000013">
    <property type="protein sequence ID" value="GLL12252.1"/>
    <property type="molecule type" value="Genomic_DNA"/>
</dbReference>
<dbReference type="PANTHER" id="PTHR48079:SF9">
    <property type="entry name" value="PUTATIVE-RELATED"/>
    <property type="match status" value="1"/>
</dbReference>
<name>A0A9W6NX92_9PSEU</name>
<dbReference type="PANTHER" id="PTHR48079">
    <property type="entry name" value="PROTEIN YEEZ"/>
    <property type="match status" value="1"/>
</dbReference>
<gene>
    <name evidence="2" type="ORF">GCM10017577_33930</name>
</gene>
<evidence type="ECO:0000313" key="2">
    <source>
        <dbReference type="EMBL" id="GLL12252.1"/>
    </source>
</evidence>
<keyword evidence="3" id="KW-1185">Reference proteome</keyword>
<dbReference type="Gene3D" id="3.40.50.720">
    <property type="entry name" value="NAD(P)-binding Rossmann-like Domain"/>
    <property type="match status" value="1"/>
</dbReference>
<protein>
    <submittedName>
        <fullName evidence="2">Oxidoreductase</fullName>
    </submittedName>
</protein>
<dbReference type="InterPro" id="IPR036291">
    <property type="entry name" value="NAD(P)-bd_dom_sf"/>
</dbReference>
<dbReference type="Proteomes" id="UP001143463">
    <property type="component" value="Unassembled WGS sequence"/>
</dbReference>
<dbReference type="InterPro" id="IPR051783">
    <property type="entry name" value="NAD(P)-dependent_oxidoreduct"/>
</dbReference>
<proteinExistence type="predicted"/>
<dbReference type="CDD" id="cd05262">
    <property type="entry name" value="SDR_a7"/>
    <property type="match status" value="1"/>
</dbReference>
<feature type="domain" description="NAD-dependent epimerase/dehydratase" evidence="1">
    <location>
        <begin position="3"/>
        <end position="83"/>
    </location>
</feature>
<dbReference type="Pfam" id="PF01370">
    <property type="entry name" value="Epimerase"/>
    <property type="match status" value="1"/>
</dbReference>
<dbReference type="InterPro" id="IPR001509">
    <property type="entry name" value="Epimerase_deHydtase"/>
</dbReference>
<dbReference type="RefSeq" id="WP_037045514.1">
    <property type="nucleotide sequence ID" value="NZ_BAAAUZ010000077.1"/>
</dbReference>
<accession>A0A9W6NX92</accession>
<comment type="caution">
    <text evidence="2">The sequence shown here is derived from an EMBL/GenBank/DDBJ whole genome shotgun (WGS) entry which is preliminary data.</text>
</comment>
<sequence length="297" mass="31818">MRVFVTGASGWIGSAVVPELINAGHQVLGLARSDSAAATLETHRAEVLRGDMRDLDLLREGARKTDAVLHLAYNHDFSQMEQAGRADRDALTAFAEELAGSDRPVVIASGLLGLPVGREATEEDLHEAHEGLPPRFRAELLAKEWARERGVYTSVVRLAPTVHGVGDWGFITSYVAIARQLGTAFYIGDGSNRWPAISRADAATLYRLSIERPRAGAVLHGAAEHVAFRDIAEAVGRKLDLPVASLAPEAAQEKFGALATFYALGVAASTAATREHYGWEPSGPTLLQDIADGAYTD</sequence>
<evidence type="ECO:0000259" key="1">
    <source>
        <dbReference type="Pfam" id="PF01370"/>
    </source>
</evidence>
<organism evidence="2 3">
    <name type="scientific">Pseudonocardia halophobica</name>
    <dbReference type="NCBI Taxonomy" id="29401"/>
    <lineage>
        <taxon>Bacteria</taxon>
        <taxon>Bacillati</taxon>
        <taxon>Actinomycetota</taxon>
        <taxon>Actinomycetes</taxon>
        <taxon>Pseudonocardiales</taxon>
        <taxon>Pseudonocardiaceae</taxon>
        <taxon>Pseudonocardia</taxon>
    </lineage>
</organism>
<evidence type="ECO:0000313" key="3">
    <source>
        <dbReference type="Proteomes" id="UP001143463"/>
    </source>
</evidence>
<reference evidence="2" key="2">
    <citation type="submission" date="2023-01" db="EMBL/GenBank/DDBJ databases">
        <authorList>
            <person name="Sun Q."/>
            <person name="Evtushenko L."/>
        </authorList>
    </citation>
    <scope>NUCLEOTIDE SEQUENCE</scope>
    <source>
        <strain evidence="2">VKM Ac-1069</strain>
    </source>
</reference>
<dbReference type="GO" id="GO:0005737">
    <property type="term" value="C:cytoplasm"/>
    <property type="evidence" value="ECO:0007669"/>
    <property type="project" value="TreeGrafter"/>
</dbReference>
<reference evidence="2" key="1">
    <citation type="journal article" date="2014" name="Int. J. Syst. Evol. Microbiol.">
        <title>Complete genome sequence of Corynebacterium casei LMG S-19264T (=DSM 44701T), isolated from a smear-ripened cheese.</title>
        <authorList>
            <consortium name="US DOE Joint Genome Institute (JGI-PGF)"/>
            <person name="Walter F."/>
            <person name="Albersmeier A."/>
            <person name="Kalinowski J."/>
            <person name="Ruckert C."/>
        </authorList>
    </citation>
    <scope>NUCLEOTIDE SEQUENCE</scope>
    <source>
        <strain evidence="2">VKM Ac-1069</strain>
    </source>
</reference>
<dbReference type="GO" id="GO:0004029">
    <property type="term" value="F:aldehyde dehydrogenase (NAD+) activity"/>
    <property type="evidence" value="ECO:0007669"/>
    <property type="project" value="TreeGrafter"/>
</dbReference>
<dbReference type="AlphaFoldDB" id="A0A9W6NX92"/>
<dbReference type="SUPFAM" id="SSF51735">
    <property type="entry name" value="NAD(P)-binding Rossmann-fold domains"/>
    <property type="match status" value="1"/>
</dbReference>